<reference evidence="9 10" key="1">
    <citation type="submission" date="2018-03" db="EMBL/GenBank/DDBJ databases">
        <title>Comparative analysis of microorganisms from saline springs in Andes Mountain Range, Colombia.</title>
        <authorList>
            <person name="Rubin E."/>
        </authorList>
    </citation>
    <scope>NUCLEOTIDE SEQUENCE [LARGE SCALE GENOMIC DNA]</scope>
    <source>
        <strain evidence="9 10">CG 35</strain>
    </source>
</reference>
<dbReference type="AlphaFoldDB" id="A0A2T0YLM2"/>
<dbReference type="PANTHER" id="PTHR10815:SF14">
    <property type="entry name" value="BIFUNCTIONAL TRANSCRIPTIONAL ACTIVATOR_DNA REPAIR ENZYME ADA"/>
    <property type="match status" value="1"/>
</dbReference>
<evidence type="ECO:0000256" key="6">
    <source>
        <dbReference type="ARBA" id="ARBA00049348"/>
    </source>
</evidence>
<evidence type="ECO:0000313" key="10">
    <source>
        <dbReference type="Proteomes" id="UP000238217"/>
    </source>
</evidence>
<feature type="compositionally biased region" description="Basic and acidic residues" evidence="7">
    <location>
        <begin position="195"/>
        <end position="204"/>
    </location>
</feature>
<dbReference type="InterPro" id="IPR036388">
    <property type="entry name" value="WH-like_DNA-bd_sf"/>
</dbReference>
<evidence type="ECO:0000256" key="5">
    <source>
        <dbReference type="ARBA" id="ARBA00023204"/>
    </source>
</evidence>
<dbReference type="GO" id="GO:0032259">
    <property type="term" value="P:methylation"/>
    <property type="evidence" value="ECO:0007669"/>
    <property type="project" value="UniProtKB-KW"/>
</dbReference>
<proteinExistence type="predicted"/>
<dbReference type="InterPro" id="IPR001497">
    <property type="entry name" value="MethylDNA_cys_MeTrfase_AS"/>
</dbReference>
<keyword evidence="5" id="KW-0234">DNA repair</keyword>
<dbReference type="GO" id="GO:0003908">
    <property type="term" value="F:methylated-DNA-[protein]-cysteine S-methyltransferase activity"/>
    <property type="evidence" value="ECO:0007669"/>
    <property type="project" value="UniProtKB-EC"/>
</dbReference>
<dbReference type="InterPro" id="IPR014048">
    <property type="entry name" value="MethylDNA_cys_MeTrfase_DNA-bd"/>
</dbReference>
<comment type="caution">
    <text evidence="9">The sequence shown here is derived from an EMBL/GenBank/DDBJ whole genome shotgun (WGS) entry which is preliminary data.</text>
</comment>
<dbReference type="Gene3D" id="1.10.10.10">
    <property type="entry name" value="Winged helix-like DNA-binding domain superfamily/Winged helix DNA-binding domain"/>
    <property type="match status" value="1"/>
</dbReference>
<accession>A0A2T0YLM2</accession>
<dbReference type="SUPFAM" id="SSF46767">
    <property type="entry name" value="Methylated DNA-protein cysteine methyltransferase, C-terminal domain"/>
    <property type="match status" value="1"/>
</dbReference>
<dbReference type="InterPro" id="IPR036217">
    <property type="entry name" value="MethylDNA_cys_MeTrfase_DNAb"/>
</dbReference>
<comment type="catalytic activity">
    <reaction evidence="6">
        <text>a 6-O-methyl-2'-deoxyguanosine in DNA + L-cysteinyl-[protein] = S-methyl-L-cysteinyl-[protein] + a 2'-deoxyguanosine in DNA</text>
        <dbReference type="Rhea" id="RHEA:24000"/>
        <dbReference type="Rhea" id="RHEA-COMP:10131"/>
        <dbReference type="Rhea" id="RHEA-COMP:10132"/>
        <dbReference type="Rhea" id="RHEA-COMP:11367"/>
        <dbReference type="Rhea" id="RHEA-COMP:11368"/>
        <dbReference type="ChEBI" id="CHEBI:29950"/>
        <dbReference type="ChEBI" id="CHEBI:82612"/>
        <dbReference type="ChEBI" id="CHEBI:85445"/>
        <dbReference type="ChEBI" id="CHEBI:85448"/>
        <dbReference type="EC" id="2.1.1.63"/>
    </reaction>
</comment>
<dbReference type="GO" id="GO:0006281">
    <property type="term" value="P:DNA repair"/>
    <property type="evidence" value="ECO:0007669"/>
    <property type="project" value="UniProtKB-KW"/>
</dbReference>
<evidence type="ECO:0000256" key="2">
    <source>
        <dbReference type="ARBA" id="ARBA00022603"/>
    </source>
</evidence>
<dbReference type="RefSeq" id="WP_106122711.1">
    <property type="nucleotide sequence ID" value="NZ_PVTY01000007.1"/>
</dbReference>
<dbReference type="CDD" id="cd06445">
    <property type="entry name" value="ATase"/>
    <property type="match status" value="1"/>
</dbReference>
<name>A0A2T0YLM2_9MICC</name>
<keyword evidence="3 9" id="KW-0808">Transferase</keyword>
<evidence type="ECO:0000256" key="1">
    <source>
        <dbReference type="ARBA" id="ARBA00001286"/>
    </source>
</evidence>
<sequence length="204" mass="21362">MTRLDSSIHHVSVSTPDGPFSVVANDSHVLASGWTWDIAALLKLIHPELREFTGESAPDAGAPPAPVRAPGPAGRASVLDQAAEAVAAYYAGDTAAVDGVPVKQRSGPFREQAWEVLRQVAPGAPLTYAGYAERAGRPRAVRAAAGACAMNAAALFVPCHRVIRTDGGLGGFRYGVQIKESLLRREAAPAPSLRADPRPESPAR</sequence>
<keyword evidence="4" id="KW-0227">DNA damage</keyword>
<dbReference type="PROSITE" id="PS00374">
    <property type="entry name" value="MGMT"/>
    <property type="match status" value="1"/>
</dbReference>
<dbReference type="NCBIfam" id="TIGR00589">
    <property type="entry name" value="ogt"/>
    <property type="match status" value="1"/>
</dbReference>
<evidence type="ECO:0000256" key="3">
    <source>
        <dbReference type="ARBA" id="ARBA00022679"/>
    </source>
</evidence>
<comment type="catalytic activity">
    <reaction evidence="1">
        <text>a 4-O-methyl-thymidine in DNA + L-cysteinyl-[protein] = a thymidine in DNA + S-methyl-L-cysteinyl-[protein]</text>
        <dbReference type="Rhea" id="RHEA:53428"/>
        <dbReference type="Rhea" id="RHEA-COMP:10131"/>
        <dbReference type="Rhea" id="RHEA-COMP:10132"/>
        <dbReference type="Rhea" id="RHEA-COMP:13555"/>
        <dbReference type="Rhea" id="RHEA-COMP:13556"/>
        <dbReference type="ChEBI" id="CHEBI:29950"/>
        <dbReference type="ChEBI" id="CHEBI:82612"/>
        <dbReference type="ChEBI" id="CHEBI:137386"/>
        <dbReference type="ChEBI" id="CHEBI:137387"/>
        <dbReference type="EC" id="2.1.1.63"/>
    </reaction>
</comment>
<organism evidence="9 10">
    <name type="scientific">Nesterenkonia sandarakina</name>
    <dbReference type="NCBI Taxonomy" id="272918"/>
    <lineage>
        <taxon>Bacteria</taxon>
        <taxon>Bacillati</taxon>
        <taxon>Actinomycetota</taxon>
        <taxon>Actinomycetes</taxon>
        <taxon>Micrococcales</taxon>
        <taxon>Micrococcaceae</taxon>
        <taxon>Nesterenkonia</taxon>
    </lineage>
</organism>
<gene>
    <name evidence="9" type="ORF">BCL67_1076</name>
</gene>
<protein>
    <submittedName>
        <fullName evidence="9">Methylated-DNA-[protein]-cysteine S-methyltransferase</fullName>
    </submittedName>
</protein>
<keyword evidence="2 9" id="KW-0489">Methyltransferase</keyword>
<evidence type="ECO:0000256" key="4">
    <source>
        <dbReference type="ARBA" id="ARBA00022763"/>
    </source>
</evidence>
<evidence type="ECO:0000259" key="8">
    <source>
        <dbReference type="Pfam" id="PF01035"/>
    </source>
</evidence>
<dbReference type="Pfam" id="PF01035">
    <property type="entry name" value="DNA_binding_1"/>
    <property type="match status" value="1"/>
</dbReference>
<dbReference type="Proteomes" id="UP000238217">
    <property type="component" value="Unassembled WGS sequence"/>
</dbReference>
<keyword evidence="10" id="KW-1185">Reference proteome</keyword>
<feature type="region of interest" description="Disordered" evidence="7">
    <location>
        <begin position="185"/>
        <end position="204"/>
    </location>
</feature>
<evidence type="ECO:0000313" key="9">
    <source>
        <dbReference type="EMBL" id="PRZ16082.1"/>
    </source>
</evidence>
<dbReference type="OrthoDB" id="9802228at2"/>
<evidence type="ECO:0000256" key="7">
    <source>
        <dbReference type="SAM" id="MobiDB-lite"/>
    </source>
</evidence>
<feature type="domain" description="Methylated-DNA-[protein]-cysteine S-methyltransferase DNA binding" evidence="8">
    <location>
        <begin position="108"/>
        <end position="187"/>
    </location>
</feature>
<feature type="region of interest" description="Disordered" evidence="7">
    <location>
        <begin position="55"/>
        <end position="74"/>
    </location>
</feature>
<dbReference type="EMBL" id="PVTY01000007">
    <property type="protein sequence ID" value="PRZ16082.1"/>
    <property type="molecule type" value="Genomic_DNA"/>
</dbReference>
<dbReference type="PANTHER" id="PTHR10815">
    <property type="entry name" value="METHYLATED-DNA--PROTEIN-CYSTEINE METHYLTRANSFERASE"/>
    <property type="match status" value="1"/>
</dbReference>